<accession>A0A1F6TIS0</accession>
<dbReference type="PANTHER" id="PTHR10256">
    <property type="entry name" value="SELENIDE, WATER DIKINASE"/>
    <property type="match status" value="1"/>
</dbReference>
<dbReference type="PANTHER" id="PTHR10256:SF0">
    <property type="entry name" value="INACTIVE SELENIDE, WATER DIKINASE-LIKE PROTEIN-RELATED"/>
    <property type="match status" value="1"/>
</dbReference>
<dbReference type="Gene3D" id="3.30.1330.10">
    <property type="entry name" value="PurM-like, N-terminal domain"/>
    <property type="match status" value="1"/>
</dbReference>
<evidence type="ECO:0000256" key="9">
    <source>
        <dbReference type="HAMAP-Rule" id="MF_00625"/>
    </source>
</evidence>
<dbReference type="InterPro" id="IPR004536">
    <property type="entry name" value="SPS/SelD"/>
</dbReference>
<keyword evidence="5 9" id="KW-0418">Kinase</keyword>
<feature type="binding site" evidence="9">
    <location>
        <position position="49"/>
    </location>
    <ligand>
        <name>Mg(2+)</name>
        <dbReference type="ChEBI" id="CHEBI:18420"/>
    </ligand>
</feature>
<feature type="binding site" description="in other chain" evidence="9">
    <location>
        <position position="66"/>
    </location>
    <ligand>
        <name>ATP</name>
        <dbReference type="ChEBI" id="CHEBI:30616"/>
        <note>ligand shared between dimeric partners</note>
    </ligand>
</feature>
<feature type="binding site" description="in other chain" evidence="9">
    <location>
        <position position="19"/>
    </location>
    <ligand>
        <name>ATP</name>
        <dbReference type="ChEBI" id="CHEBI:30616"/>
        <note>ligand shared between dimeric partners</note>
    </ligand>
</feature>
<reference evidence="12 13" key="1">
    <citation type="journal article" date="2016" name="Nat. Commun.">
        <title>Thousands of microbial genomes shed light on interconnected biogeochemical processes in an aquifer system.</title>
        <authorList>
            <person name="Anantharaman K."/>
            <person name="Brown C.T."/>
            <person name="Hug L.A."/>
            <person name="Sharon I."/>
            <person name="Castelle C.J."/>
            <person name="Probst A.J."/>
            <person name="Thomas B.C."/>
            <person name="Singh A."/>
            <person name="Wilkins M.J."/>
            <person name="Karaoz U."/>
            <person name="Brodie E.L."/>
            <person name="Williams K.H."/>
            <person name="Hubbard S.S."/>
            <person name="Banfield J.F."/>
        </authorList>
    </citation>
    <scope>NUCLEOTIDE SEQUENCE [LARGE SCALE GENOMIC DNA]</scope>
</reference>
<keyword evidence="7 9" id="KW-0460">Magnesium</keyword>
<keyword evidence="6 9" id="KW-0067">ATP-binding</keyword>
<feature type="binding site" evidence="9">
    <location>
        <position position="225"/>
    </location>
    <ligand>
        <name>Mg(2+)</name>
        <dbReference type="ChEBI" id="CHEBI:18420"/>
    </ligand>
</feature>
<comment type="caution">
    <text evidence="12">The sequence shown here is derived from an EMBL/GenBank/DDBJ whole genome shotgun (WGS) entry which is preliminary data.</text>
</comment>
<feature type="domain" description="PurM-like N-terminal" evidence="10">
    <location>
        <begin position="47"/>
        <end position="155"/>
    </location>
</feature>
<dbReference type="GO" id="GO:0016260">
    <property type="term" value="P:selenocysteine biosynthetic process"/>
    <property type="evidence" value="ECO:0007669"/>
    <property type="project" value="InterPro"/>
</dbReference>
<comment type="subunit">
    <text evidence="9">Homodimer.</text>
</comment>
<organism evidence="12 13">
    <name type="scientific">Candidatus Muproteobacteria bacterium RBG_16_64_11</name>
    <dbReference type="NCBI Taxonomy" id="1817758"/>
    <lineage>
        <taxon>Bacteria</taxon>
        <taxon>Pseudomonadati</taxon>
        <taxon>Pseudomonadota</taxon>
        <taxon>Candidatus Muproteobacteria</taxon>
    </lineage>
</organism>
<feature type="binding site" evidence="9">
    <location>
        <position position="89"/>
    </location>
    <ligand>
        <name>Mg(2+)</name>
        <dbReference type="ChEBI" id="CHEBI:18420"/>
    </ligand>
</feature>
<evidence type="ECO:0000256" key="5">
    <source>
        <dbReference type="ARBA" id="ARBA00022777"/>
    </source>
</evidence>
<comment type="catalytic activity">
    <reaction evidence="9">
        <text>hydrogenselenide + ATP + H2O = selenophosphate + AMP + phosphate + 2 H(+)</text>
        <dbReference type="Rhea" id="RHEA:18737"/>
        <dbReference type="ChEBI" id="CHEBI:15377"/>
        <dbReference type="ChEBI" id="CHEBI:15378"/>
        <dbReference type="ChEBI" id="CHEBI:16144"/>
        <dbReference type="ChEBI" id="CHEBI:29317"/>
        <dbReference type="ChEBI" id="CHEBI:30616"/>
        <dbReference type="ChEBI" id="CHEBI:43474"/>
        <dbReference type="ChEBI" id="CHEBI:456215"/>
        <dbReference type="EC" id="2.7.9.3"/>
    </reaction>
</comment>
<dbReference type="GO" id="GO:0005737">
    <property type="term" value="C:cytoplasm"/>
    <property type="evidence" value="ECO:0007669"/>
    <property type="project" value="TreeGrafter"/>
</dbReference>
<dbReference type="GO" id="GO:0005524">
    <property type="term" value="F:ATP binding"/>
    <property type="evidence" value="ECO:0007669"/>
    <property type="project" value="UniProtKB-UniRule"/>
</dbReference>
<feature type="active site" evidence="9">
    <location>
        <position position="16"/>
    </location>
</feature>
<dbReference type="InterPro" id="IPR016188">
    <property type="entry name" value="PurM-like_N"/>
</dbReference>
<dbReference type="Pfam" id="PF00586">
    <property type="entry name" value="AIRS"/>
    <property type="match status" value="1"/>
</dbReference>
<gene>
    <name evidence="9" type="primary">selD</name>
    <name evidence="12" type="ORF">A2150_05815</name>
</gene>
<evidence type="ECO:0000256" key="3">
    <source>
        <dbReference type="ARBA" id="ARBA00022723"/>
    </source>
</evidence>
<evidence type="ECO:0000256" key="1">
    <source>
        <dbReference type="ARBA" id="ARBA00008026"/>
    </source>
</evidence>
<dbReference type="SUPFAM" id="SSF56042">
    <property type="entry name" value="PurM C-terminal domain-like"/>
    <property type="match status" value="1"/>
</dbReference>
<keyword evidence="2 9" id="KW-0808">Transferase</keyword>
<feature type="binding site" evidence="9">
    <location>
        <begin position="137"/>
        <end position="139"/>
    </location>
    <ligand>
        <name>ATP</name>
        <dbReference type="ChEBI" id="CHEBI:30616"/>
        <note>ligand shared between dimeric partners</note>
    </ligand>
</feature>
<evidence type="ECO:0000256" key="4">
    <source>
        <dbReference type="ARBA" id="ARBA00022741"/>
    </source>
</evidence>
<evidence type="ECO:0000256" key="7">
    <source>
        <dbReference type="ARBA" id="ARBA00022842"/>
    </source>
</evidence>
<dbReference type="PIRSF" id="PIRSF036407">
    <property type="entry name" value="Selenphspht_syn"/>
    <property type="match status" value="1"/>
</dbReference>
<protein>
    <recommendedName>
        <fullName evidence="9">Selenide, water dikinase</fullName>
        <ecNumber evidence="9">2.7.9.3</ecNumber>
    </recommendedName>
    <alternativeName>
        <fullName evidence="9">Selenium donor protein</fullName>
    </alternativeName>
    <alternativeName>
        <fullName evidence="9">Selenophosphate synthase</fullName>
    </alternativeName>
</protein>
<dbReference type="EMBL" id="MFSS01000003">
    <property type="protein sequence ID" value="OGI45012.1"/>
    <property type="molecule type" value="Genomic_DNA"/>
</dbReference>
<feature type="binding site" description="in other chain" evidence="9">
    <location>
        <begin position="46"/>
        <end position="48"/>
    </location>
    <ligand>
        <name>ATP</name>
        <dbReference type="ChEBI" id="CHEBI:30616"/>
        <note>ligand shared between dimeric partners</note>
    </ligand>
</feature>
<keyword evidence="3 9" id="KW-0479">Metal-binding</keyword>
<proteinExistence type="inferred from homology"/>
<dbReference type="Pfam" id="PF02769">
    <property type="entry name" value="AIRS_C"/>
    <property type="match status" value="1"/>
</dbReference>
<dbReference type="FunFam" id="3.30.1330.10:FF:000003">
    <property type="entry name" value="Selenide, water dikinase"/>
    <property type="match status" value="1"/>
</dbReference>
<dbReference type="STRING" id="1817758.A2150_05815"/>
<feature type="domain" description="PurM-like C-terminal" evidence="11">
    <location>
        <begin position="167"/>
        <end position="344"/>
    </location>
</feature>
<evidence type="ECO:0000256" key="8">
    <source>
        <dbReference type="ARBA" id="ARBA00023266"/>
    </source>
</evidence>
<dbReference type="NCBIfam" id="NF002098">
    <property type="entry name" value="PRK00943.1"/>
    <property type="match status" value="1"/>
</dbReference>
<dbReference type="InterPro" id="IPR036676">
    <property type="entry name" value="PurM-like_C_sf"/>
</dbReference>
<dbReference type="GO" id="GO:0000287">
    <property type="term" value="F:magnesium ion binding"/>
    <property type="evidence" value="ECO:0007669"/>
    <property type="project" value="UniProtKB-UniRule"/>
</dbReference>
<evidence type="ECO:0000256" key="2">
    <source>
        <dbReference type="ARBA" id="ARBA00022679"/>
    </source>
</evidence>
<dbReference type="InterPro" id="IPR036921">
    <property type="entry name" value="PurM-like_N_sf"/>
</dbReference>
<dbReference type="NCBIfam" id="TIGR00476">
    <property type="entry name" value="selD"/>
    <property type="match status" value="1"/>
</dbReference>
<comment type="function">
    <text evidence="9">Synthesizes selenophosphate from selenide and ATP.</text>
</comment>
<evidence type="ECO:0000313" key="13">
    <source>
        <dbReference type="Proteomes" id="UP000177925"/>
    </source>
</evidence>
<evidence type="ECO:0000256" key="6">
    <source>
        <dbReference type="ARBA" id="ARBA00022840"/>
    </source>
</evidence>
<keyword evidence="4 9" id="KW-0547">Nucleotide-binding</keyword>
<evidence type="ECO:0000313" key="12">
    <source>
        <dbReference type="EMBL" id="OGI45012.1"/>
    </source>
</evidence>
<feature type="binding site" description="in other chain" evidence="9">
    <location>
        <position position="89"/>
    </location>
    <ligand>
        <name>ATP</name>
        <dbReference type="ChEBI" id="CHEBI:30616"/>
        <note>ligand shared between dimeric partners</note>
    </ligand>
</feature>
<comment type="cofactor">
    <cofactor evidence="9">
        <name>Mg(2+)</name>
        <dbReference type="ChEBI" id="CHEBI:18420"/>
    </cofactor>
    <text evidence="9">Binds 1 Mg(2+) ion per monomer.</text>
</comment>
<dbReference type="InterPro" id="IPR023061">
    <property type="entry name" value="SelD_I"/>
</dbReference>
<feature type="site" description="Important for catalytic activity" evidence="9">
    <location>
        <position position="19"/>
    </location>
</feature>
<keyword evidence="8 9" id="KW-0711">Selenium</keyword>
<evidence type="ECO:0000259" key="11">
    <source>
        <dbReference type="Pfam" id="PF02769"/>
    </source>
</evidence>
<evidence type="ECO:0000259" key="10">
    <source>
        <dbReference type="Pfam" id="PF00586"/>
    </source>
</evidence>
<name>A0A1F6TIS0_9PROT</name>
<dbReference type="Proteomes" id="UP000177925">
    <property type="component" value="Unassembled WGS sequence"/>
</dbReference>
<dbReference type="AlphaFoldDB" id="A0A1F6TIS0"/>
<dbReference type="Gene3D" id="3.90.650.10">
    <property type="entry name" value="PurM-like C-terminal domain"/>
    <property type="match status" value="1"/>
</dbReference>
<dbReference type="HAMAP" id="MF_00625">
    <property type="entry name" value="SelD"/>
    <property type="match status" value="1"/>
</dbReference>
<dbReference type="CDD" id="cd02195">
    <property type="entry name" value="SelD"/>
    <property type="match status" value="1"/>
</dbReference>
<dbReference type="EC" id="2.7.9.3" evidence="9"/>
<sequence>MIPKIRLTQWASCAGCAAKMDANTLGEVLHRLPPAIDPNLLVGLKTGDDAGVYRIAPDLALVNTVDFFPPIVDDPYDFGRIAAANALSDVYAMGARPLTAMNLVTFPKEGLALEVLHEILRGGSDKLAEAGVALVGGHSVTDPEPKYGLAVTGLVDPARVVTNAGAQPGDVLVLTKPIGVGIITTALKQGVADAHTVAQAVESMAQLNRRAAELMVEGGAHACTDITGYGLLGHAVEMATASAASLHIEYRAVPYFTAALELLSQGIAPGGLAANRRAFNGKIWFGDAVPGAWRELLFDPQTSGGLLVALPEAGAGRLVERLAADGFGDAAVIGRIERRESDTLITVA</sequence>
<dbReference type="InterPro" id="IPR010918">
    <property type="entry name" value="PurM-like_C_dom"/>
</dbReference>
<comment type="similarity">
    <text evidence="1 9">Belongs to the selenophosphate synthase 1 family. Class I subfamily.</text>
</comment>
<dbReference type="GO" id="GO:0004756">
    <property type="term" value="F:selenide, water dikinase activity"/>
    <property type="evidence" value="ECO:0007669"/>
    <property type="project" value="UniProtKB-UniRule"/>
</dbReference>
<dbReference type="SUPFAM" id="SSF55326">
    <property type="entry name" value="PurM N-terminal domain-like"/>
    <property type="match status" value="1"/>
</dbReference>